<dbReference type="PANTHER" id="PTHR43214">
    <property type="entry name" value="TWO-COMPONENT RESPONSE REGULATOR"/>
    <property type="match status" value="1"/>
</dbReference>
<dbReference type="InterPro" id="IPR039420">
    <property type="entry name" value="WalR-like"/>
</dbReference>
<dbReference type="SMART" id="SM00448">
    <property type="entry name" value="REC"/>
    <property type="match status" value="1"/>
</dbReference>
<dbReference type="SUPFAM" id="SSF52172">
    <property type="entry name" value="CheY-like"/>
    <property type="match status" value="1"/>
</dbReference>
<evidence type="ECO:0000256" key="2">
    <source>
        <dbReference type="PROSITE-ProRule" id="PRU00169"/>
    </source>
</evidence>
<dbReference type="InterPro" id="IPR011006">
    <property type="entry name" value="CheY-like_superfamily"/>
</dbReference>
<evidence type="ECO:0000313" key="6">
    <source>
        <dbReference type="Proteomes" id="UP000058857"/>
    </source>
</evidence>
<dbReference type="Pfam" id="PF00072">
    <property type="entry name" value="Response_reg"/>
    <property type="match status" value="1"/>
</dbReference>
<dbReference type="EMBL" id="CP012029">
    <property type="protein sequence ID" value="ALO27881.1"/>
    <property type="molecule type" value="Genomic_DNA"/>
</dbReference>
<dbReference type="CDD" id="cd17535">
    <property type="entry name" value="REC_NarL-like"/>
    <property type="match status" value="1"/>
</dbReference>
<evidence type="ECO:0000259" key="4">
    <source>
        <dbReference type="PROSITE" id="PS50110"/>
    </source>
</evidence>
<dbReference type="PATRIC" id="fig|280505.15.peg.3613"/>
<gene>
    <name evidence="5" type="ORF">LBBP_03710</name>
</gene>
<evidence type="ECO:0000256" key="1">
    <source>
        <dbReference type="ARBA" id="ARBA00023125"/>
    </source>
</evidence>
<protein>
    <submittedName>
        <fullName evidence="5">Response regulator receiver domain protein</fullName>
    </submittedName>
</protein>
<dbReference type="Gene3D" id="3.40.50.2300">
    <property type="match status" value="1"/>
</dbReference>
<evidence type="ECO:0000256" key="3">
    <source>
        <dbReference type="SAM" id="MobiDB-lite"/>
    </source>
</evidence>
<feature type="modified residue" description="4-aspartylphosphate" evidence="2">
    <location>
        <position position="204"/>
    </location>
</feature>
<dbReference type="GO" id="GO:0000160">
    <property type="term" value="P:phosphorelay signal transduction system"/>
    <property type="evidence" value="ECO:0007669"/>
    <property type="project" value="InterPro"/>
</dbReference>
<reference evidence="5 6" key="1">
    <citation type="journal article" date="2015" name="PLoS Negl. Trop. Dis.">
        <title>Distribution of Plasmids in Distinct Leptospira Pathogenic Species.</title>
        <authorList>
            <person name="Wang Y."/>
            <person name="Zhuang X."/>
            <person name="Zhong Y."/>
            <person name="Zhang C."/>
            <person name="Zhang Y."/>
            <person name="Zeng L."/>
            <person name="Zhu Y."/>
            <person name="He P."/>
            <person name="Dong K."/>
            <person name="Pal U."/>
            <person name="Guo X."/>
            <person name="Qin J."/>
        </authorList>
    </citation>
    <scope>NUCLEOTIDE SEQUENCE [LARGE SCALE GENOMIC DNA]</scope>
    <source>
        <strain evidence="5 6">56604</strain>
    </source>
</reference>
<feature type="compositionally biased region" description="Basic and acidic residues" evidence="3">
    <location>
        <begin position="77"/>
        <end position="95"/>
    </location>
</feature>
<dbReference type="GO" id="GO:0003677">
    <property type="term" value="F:DNA binding"/>
    <property type="evidence" value="ECO:0007669"/>
    <property type="project" value="UniProtKB-KW"/>
</dbReference>
<organism evidence="5">
    <name type="scientific">Leptospira borgpetersenii serovar Ballum</name>
    <dbReference type="NCBI Taxonomy" id="280505"/>
    <lineage>
        <taxon>Bacteria</taxon>
        <taxon>Pseudomonadati</taxon>
        <taxon>Spirochaetota</taxon>
        <taxon>Spirochaetia</taxon>
        <taxon>Leptospirales</taxon>
        <taxon>Leptospiraceae</taxon>
        <taxon>Leptospira</taxon>
    </lineage>
</organism>
<dbReference type="Proteomes" id="UP000058857">
    <property type="component" value="Chromosome 1"/>
</dbReference>
<sequence length="398" mass="45776">MIPSETIHVESCQRSRAYDAHISDQNVADLWKFVETRSSQPITETGNLSVFHRSEFQNSKRSFKKTESLLTKKNRTTVRDEDQKTHCDQDGRENGQSDCGQSRFNDSFHDWKYTRITNGLHPLECGFERTQVLDRDLDKNLKSGLPMKDKILNLLVVEDSEKLRKAVIAGLQELGKFSILYDCASGEKAVEFSLKTEFDVLLVDVRLAGTLNGIETIIAIRKEFPRKPVVIYSIQDSDEYFRTFRKAGILSHYAYVRKSNYLLPQMIAPLIELAYEGKSFIDPEIESRIVEVKNQDENSPMAILEPNEKVVAKMLAAGQNNEQIAARLGFKDKRTISRINGQIYAAWDLNESNSDEKVARTRAALIVRENRFLQWEEDGSAYYKNGTEWIRWEPNVEF</sequence>
<dbReference type="InterPro" id="IPR001789">
    <property type="entry name" value="Sig_transdc_resp-reg_receiver"/>
</dbReference>
<dbReference type="AlphaFoldDB" id="A0A0S2IW65"/>
<keyword evidence="2" id="KW-0597">Phosphoprotein</keyword>
<proteinExistence type="predicted"/>
<dbReference type="PROSITE" id="PS50110">
    <property type="entry name" value="RESPONSE_REGULATORY"/>
    <property type="match status" value="1"/>
</dbReference>
<feature type="domain" description="Response regulatory" evidence="4">
    <location>
        <begin position="153"/>
        <end position="270"/>
    </location>
</feature>
<dbReference type="InterPro" id="IPR036388">
    <property type="entry name" value="WH-like_DNA-bd_sf"/>
</dbReference>
<keyword evidence="1" id="KW-0238">DNA-binding</keyword>
<feature type="region of interest" description="Disordered" evidence="3">
    <location>
        <begin position="74"/>
        <end position="101"/>
    </location>
</feature>
<dbReference type="Gene3D" id="1.10.10.10">
    <property type="entry name" value="Winged helix-like DNA-binding domain superfamily/Winged helix DNA-binding domain"/>
    <property type="match status" value="1"/>
</dbReference>
<evidence type="ECO:0000313" key="5">
    <source>
        <dbReference type="EMBL" id="ALO27881.1"/>
    </source>
</evidence>
<dbReference type="InterPro" id="IPR058245">
    <property type="entry name" value="NreC/VraR/RcsB-like_REC"/>
</dbReference>
<dbReference type="PANTHER" id="PTHR43214:SF43">
    <property type="entry name" value="TWO-COMPONENT RESPONSE REGULATOR"/>
    <property type="match status" value="1"/>
</dbReference>
<name>A0A0S2IW65_LEPBO</name>
<accession>A0A0S2IW65</accession>